<dbReference type="PANTHER" id="PTHR43685:SF13">
    <property type="entry name" value="O ANTIGEN BIOSYNTHESIS RHAMNOSYLTRANSFERASE RFBN"/>
    <property type="match status" value="1"/>
</dbReference>
<dbReference type="InterPro" id="IPR001173">
    <property type="entry name" value="Glyco_trans_2-like"/>
</dbReference>
<dbReference type="AlphaFoldDB" id="A0A4Z0GSZ2"/>
<feature type="domain" description="Glycosyltransferase 2-like" evidence="1">
    <location>
        <begin position="4"/>
        <end position="175"/>
    </location>
</feature>
<dbReference type="InterPro" id="IPR029044">
    <property type="entry name" value="Nucleotide-diphossugar_trans"/>
</dbReference>
<dbReference type="PANTHER" id="PTHR43685">
    <property type="entry name" value="GLYCOSYLTRANSFERASE"/>
    <property type="match status" value="1"/>
</dbReference>
<comment type="caution">
    <text evidence="2">The sequence shown here is derived from an EMBL/GenBank/DDBJ whole genome shotgun (WGS) entry which is preliminary data.</text>
</comment>
<dbReference type="GO" id="GO:0016740">
    <property type="term" value="F:transferase activity"/>
    <property type="evidence" value="ECO:0007669"/>
    <property type="project" value="UniProtKB-KW"/>
</dbReference>
<dbReference type="GO" id="GO:0044010">
    <property type="term" value="P:single-species biofilm formation"/>
    <property type="evidence" value="ECO:0007669"/>
    <property type="project" value="TreeGrafter"/>
</dbReference>
<dbReference type="EMBL" id="SRJD01000002">
    <property type="protein sequence ID" value="TGA99821.1"/>
    <property type="molecule type" value="Genomic_DNA"/>
</dbReference>
<dbReference type="Gene3D" id="3.90.550.10">
    <property type="entry name" value="Spore Coat Polysaccharide Biosynthesis Protein SpsA, Chain A"/>
    <property type="match status" value="1"/>
</dbReference>
<dbReference type="SUPFAM" id="SSF53448">
    <property type="entry name" value="Nucleotide-diphospho-sugar transferases"/>
    <property type="match status" value="1"/>
</dbReference>
<accession>A0A4Z0GSZ2</accession>
<keyword evidence="2" id="KW-0808">Transferase</keyword>
<name>A0A4Z0GSZ2_9BACL</name>
<keyword evidence="3" id="KW-1185">Reference proteome</keyword>
<dbReference type="RefSeq" id="WP_135347217.1">
    <property type="nucleotide sequence ID" value="NZ_SRJD01000002.1"/>
</dbReference>
<evidence type="ECO:0000313" key="3">
    <source>
        <dbReference type="Proteomes" id="UP000298347"/>
    </source>
</evidence>
<proteinExistence type="predicted"/>
<dbReference type="InterPro" id="IPR050834">
    <property type="entry name" value="Glycosyltransf_2"/>
</dbReference>
<gene>
    <name evidence="2" type="ORF">E4665_02410</name>
</gene>
<evidence type="ECO:0000313" key="2">
    <source>
        <dbReference type="EMBL" id="TGA99821.1"/>
    </source>
</evidence>
<dbReference type="CDD" id="cd00761">
    <property type="entry name" value="Glyco_tranf_GTA_type"/>
    <property type="match status" value="1"/>
</dbReference>
<reference evidence="2 3" key="1">
    <citation type="journal article" date="2015" name="Int. J. Syst. Evol. Microbiol.">
        <title>Sporolactobacillus shoreae sp. nov. and Sporolactobacillus spathodeae sp. nov., two spore-forming lactic acid bacteria isolated from tree barks in Thailand.</title>
        <authorList>
            <person name="Thamacharoensuk T."/>
            <person name="Kitahara M."/>
            <person name="Ohkuma M."/>
            <person name="Thongchul N."/>
            <person name="Tanasupawat S."/>
        </authorList>
    </citation>
    <scope>NUCLEOTIDE SEQUENCE [LARGE SCALE GENOMIC DNA]</scope>
    <source>
        <strain evidence="2 3">BK92</strain>
    </source>
</reference>
<dbReference type="Pfam" id="PF00535">
    <property type="entry name" value="Glycos_transf_2"/>
    <property type="match status" value="1"/>
</dbReference>
<dbReference type="OrthoDB" id="9790005at2"/>
<organism evidence="2 3">
    <name type="scientific">Sporolactobacillus shoreae</name>
    <dbReference type="NCBI Taxonomy" id="1465501"/>
    <lineage>
        <taxon>Bacteria</taxon>
        <taxon>Bacillati</taxon>
        <taxon>Bacillota</taxon>
        <taxon>Bacilli</taxon>
        <taxon>Bacillales</taxon>
        <taxon>Sporolactobacillaceae</taxon>
        <taxon>Sporolactobacillus</taxon>
    </lineage>
</organism>
<dbReference type="Proteomes" id="UP000298347">
    <property type="component" value="Unassembled WGS sequence"/>
</dbReference>
<protein>
    <submittedName>
        <fullName evidence="2">Glycosyltransferase family 2 protein</fullName>
    </submittedName>
</protein>
<sequence length="308" mass="35464">MKISVIIPTFNPDHEFEVAIRMLEENLASFKNAISEIIIVDSGSKNGGIEFLKEKNIKLIRINSRDFNHGGTRNMAANRASGDIIVFMTQDAILFNERSIANLVSPLIIHKEIGMAYGRQLPKRDADFFGKFAREFNYPEKSTIKSLKDINKLGIKTIFVSNSFAAYKKDLLNRVGGFPLHTILGEDTCVAAKMINEGFSIAYVADAQVYHSHNYTILQEFHRYFDTGVFHKQENWILKEFSAPESEGQKFIKMQLKALVSLHKYYLIPNFILRNGMKYLGYKLGFLEKYIPINIKRNLSMQRTFWRK</sequence>
<evidence type="ECO:0000259" key="1">
    <source>
        <dbReference type="Pfam" id="PF00535"/>
    </source>
</evidence>